<evidence type="ECO:0000256" key="9">
    <source>
        <dbReference type="SAM" id="MobiDB-lite"/>
    </source>
</evidence>
<dbReference type="FunCoup" id="A0A2P5EPB3">
    <property type="interactions" value="504"/>
</dbReference>
<dbReference type="InterPro" id="IPR050164">
    <property type="entry name" value="Peptidase_C19"/>
</dbReference>
<evidence type="ECO:0000256" key="6">
    <source>
        <dbReference type="ARBA" id="ARBA00022807"/>
    </source>
</evidence>
<keyword evidence="6 8" id="KW-0788">Thiol protease</keyword>
<keyword evidence="5 8" id="KW-0378">Hydrolase</keyword>
<evidence type="ECO:0000256" key="1">
    <source>
        <dbReference type="ARBA" id="ARBA00000707"/>
    </source>
</evidence>
<dbReference type="PROSITE" id="PS00972">
    <property type="entry name" value="USP_1"/>
    <property type="match status" value="1"/>
</dbReference>
<evidence type="ECO:0000259" key="10">
    <source>
        <dbReference type="PROSITE" id="PS50235"/>
    </source>
</evidence>
<comment type="function">
    <text evidence="7 8">Recognizes and hydrolyzes the peptide bond at the C-terminal Gly of ubiquitin. Involved in the processing of poly-ubiquitin precursors as well as that of ubiquitinated proteins.</text>
</comment>
<sequence length="696" mass="76915">METHLKDLQDSYPAQSPDRSLPFDQSDVMADQASVASPDPFEAEIIDDLSLALSESLLETLADDLESSAPELSNPTVESPVVVPCSDGAENGESSDLVPPPQGFDGNNLSSARNDGDGEEEAQKGRELPSSPYYPVRNGLSGFDSSRVWLSENISWPSTGSSFSIREAKPSTVGAGLMNLGNTCFINSVLQCFTHTVLLVQGLLSCNHAMACGRGFEDFCVLCALYHHIQLSMKSSGGIISPFKFVNNLNYFSSSFLRYQQEDAHEFLQCFLDKLERCFLDSKTKENSLTSPDENLVQKVFGGRLLSKLQCCNCGHSSDTFEPLIDLSLEIENVDSLPSALESFTNEEKIEDSETKFTCENCKEEVAVVKQLMVDQAPSVAIFHLKRFKNDGSFVQKIDKHVKFPLELDLKSYTSGDNVELMYDLYAIVVHVGLSPMAGHYFGFIRSSPDTWHRLDDSKVTRVPEEFVLSQDAYILFYARRGTPWFSSLMGAEKQSFDPDISSTSPQSVLDTVENACPLPSLADINDTSVAPDADDCVEKISCVDVNTCTTTSLGENNCQQDVEVDEEKFSGDDVFHPLTPPRSKSPEMFSFETPVQSYQIPRNHLKSEGRVFSRKRSLNKAPDDSEAKEAIRYLTKSMPGSRGRKLLDAMCRPQSEPASRKKKRLESPCKRAGPANARHKSDHGSVVHPVAAVLR</sequence>
<dbReference type="AlphaFoldDB" id="A0A2P5EPB3"/>
<dbReference type="GO" id="GO:0016579">
    <property type="term" value="P:protein deubiquitination"/>
    <property type="evidence" value="ECO:0007669"/>
    <property type="project" value="InterPro"/>
</dbReference>
<proteinExistence type="inferred from homology"/>
<feature type="region of interest" description="Disordered" evidence="9">
    <location>
        <begin position="1"/>
        <end position="36"/>
    </location>
</feature>
<dbReference type="InterPro" id="IPR028889">
    <property type="entry name" value="USP"/>
</dbReference>
<dbReference type="EC" id="3.4.19.12" evidence="8"/>
<dbReference type="GO" id="GO:0005634">
    <property type="term" value="C:nucleus"/>
    <property type="evidence" value="ECO:0007669"/>
    <property type="project" value="TreeGrafter"/>
</dbReference>
<dbReference type="PROSITE" id="PS00973">
    <property type="entry name" value="USP_2"/>
    <property type="match status" value="1"/>
</dbReference>
<evidence type="ECO:0000313" key="11">
    <source>
        <dbReference type="EMBL" id="PON87411.1"/>
    </source>
</evidence>
<gene>
    <name evidence="11" type="ORF">TorRG33x02_167640</name>
</gene>
<comment type="catalytic activity">
    <reaction evidence="1 8">
        <text>Thiol-dependent hydrolysis of ester, thioester, amide, peptide and isopeptide bonds formed by the C-terminal Gly of ubiquitin (a 76-residue protein attached to proteins as an intracellular targeting signal).</text>
        <dbReference type="EC" id="3.4.19.12"/>
    </reaction>
</comment>
<dbReference type="Pfam" id="PF00443">
    <property type="entry name" value="UCH"/>
    <property type="match status" value="1"/>
</dbReference>
<evidence type="ECO:0000256" key="3">
    <source>
        <dbReference type="ARBA" id="ARBA00022670"/>
    </source>
</evidence>
<dbReference type="Gene3D" id="3.90.70.10">
    <property type="entry name" value="Cysteine proteinases"/>
    <property type="match status" value="1"/>
</dbReference>
<dbReference type="GO" id="GO:0004843">
    <property type="term" value="F:cysteine-type deubiquitinase activity"/>
    <property type="evidence" value="ECO:0007669"/>
    <property type="project" value="UniProtKB-UniRule"/>
</dbReference>
<dbReference type="InterPro" id="IPR038765">
    <property type="entry name" value="Papain-like_cys_pep_sf"/>
</dbReference>
<evidence type="ECO:0000256" key="5">
    <source>
        <dbReference type="ARBA" id="ARBA00022801"/>
    </source>
</evidence>
<dbReference type="GO" id="GO:0005829">
    <property type="term" value="C:cytosol"/>
    <property type="evidence" value="ECO:0007669"/>
    <property type="project" value="TreeGrafter"/>
</dbReference>
<name>A0A2P5EPB3_TREOI</name>
<dbReference type="InParanoid" id="A0A2P5EPB3"/>
<dbReference type="PROSITE" id="PS50235">
    <property type="entry name" value="USP_3"/>
    <property type="match status" value="1"/>
</dbReference>
<evidence type="ECO:0000256" key="2">
    <source>
        <dbReference type="ARBA" id="ARBA00009085"/>
    </source>
</evidence>
<dbReference type="FunFam" id="3.90.70.10:FF:000116">
    <property type="entry name" value="Ubiquitin carboxyl-terminal hydrolase 20"/>
    <property type="match status" value="1"/>
</dbReference>
<dbReference type="PANTHER" id="PTHR24006:SF747">
    <property type="entry name" value="UBIQUITIN CARBOXYL-TERMINAL HYDROLASE 20"/>
    <property type="match status" value="1"/>
</dbReference>
<evidence type="ECO:0000256" key="8">
    <source>
        <dbReference type="RuleBase" id="RU366025"/>
    </source>
</evidence>
<reference evidence="12" key="1">
    <citation type="submission" date="2016-06" db="EMBL/GenBank/DDBJ databases">
        <title>Parallel loss of symbiosis genes in relatives of nitrogen-fixing non-legume Parasponia.</title>
        <authorList>
            <person name="Van Velzen R."/>
            <person name="Holmer R."/>
            <person name="Bu F."/>
            <person name="Rutten L."/>
            <person name="Van Zeijl A."/>
            <person name="Liu W."/>
            <person name="Santuari L."/>
            <person name="Cao Q."/>
            <person name="Sharma T."/>
            <person name="Shen D."/>
            <person name="Roswanjaya Y."/>
            <person name="Wardhani T."/>
            <person name="Kalhor M.S."/>
            <person name="Jansen J."/>
            <person name="Van den Hoogen J."/>
            <person name="Gungor B."/>
            <person name="Hartog M."/>
            <person name="Hontelez J."/>
            <person name="Verver J."/>
            <person name="Yang W.-C."/>
            <person name="Schijlen E."/>
            <person name="Repin R."/>
            <person name="Schilthuizen M."/>
            <person name="Schranz E."/>
            <person name="Heidstra R."/>
            <person name="Miyata K."/>
            <person name="Fedorova E."/>
            <person name="Kohlen W."/>
            <person name="Bisseling T."/>
            <person name="Smit S."/>
            <person name="Geurts R."/>
        </authorList>
    </citation>
    <scope>NUCLEOTIDE SEQUENCE [LARGE SCALE GENOMIC DNA]</scope>
    <source>
        <strain evidence="12">cv. RG33-2</strain>
    </source>
</reference>
<comment type="similarity">
    <text evidence="2 8">Belongs to the peptidase C19 family.</text>
</comment>
<keyword evidence="4 8" id="KW-0833">Ubl conjugation pathway</keyword>
<evidence type="ECO:0000256" key="4">
    <source>
        <dbReference type="ARBA" id="ARBA00022786"/>
    </source>
</evidence>
<keyword evidence="3 8" id="KW-0645">Protease</keyword>
<dbReference type="InterPro" id="IPR001394">
    <property type="entry name" value="Peptidase_C19_UCH"/>
</dbReference>
<keyword evidence="12" id="KW-1185">Reference proteome</keyword>
<evidence type="ECO:0000256" key="7">
    <source>
        <dbReference type="ARBA" id="ARBA00037450"/>
    </source>
</evidence>
<dbReference type="STRING" id="63057.A0A2P5EPB3"/>
<dbReference type="PANTHER" id="PTHR24006">
    <property type="entry name" value="UBIQUITIN CARBOXYL-TERMINAL HYDROLASE"/>
    <property type="match status" value="1"/>
</dbReference>
<dbReference type="OrthoDB" id="420187at2759"/>
<protein>
    <recommendedName>
        <fullName evidence="8">Ubiquitin carboxyl-terminal hydrolase</fullName>
        <ecNumber evidence="8">3.4.19.12</ecNumber>
    </recommendedName>
</protein>
<dbReference type="GO" id="GO:0006508">
    <property type="term" value="P:proteolysis"/>
    <property type="evidence" value="ECO:0007669"/>
    <property type="project" value="UniProtKB-KW"/>
</dbReference>
<feature type="domain" description="USP" evidence="10">
    <location>
        <begin position="175"/>
        <end position="481"/>
    </location>
</feature>
<dbReference type="EMBL" id="JXTC01000117">
    <property type="protein sequence ID" value="PON87411.1"/>
    <property type="molecule type" value="Genomic_DNA"/>
</dbReference>
<feature type="region of interest" description="Disordered" evidence="9">
    <location>
        <begin position="64"/>
        <end position="133"/>
    </location>
</feature>
<dbReference type="Proteomes" id="UP000237000">
    <property type="component" value="Unassembled WGS sequence"/>
</dbReference>
<evidence type="ECO:0000313" key="12">
    <source>
        <dbReference type="Proteomes" id="UP000237000"/>
    </source>
</evidence>
<feature type="region of interest" description="Disordered" evidence="9">
    <location>
        <begin position="652"/>
        <end position="696"/>
    </location>
</feature>
<organism evidence="11 12">
    <name type="scientific">Trema orientale</name>
    <name type="common">Charcoal tree</name>
    <name type="synonym">Celtis orientalis</name>
    <dbReference type="NCBI Taxonomy" id="63057"/>
    <lineage>
        <taxon>Eukaryota</taxon>
        <taxon>Viridiplantae</taxon>
        <taxon>Streptophyta</taxon>
        <taxon>Embryophyta</taxon>
        <taxon>Tracheophyta</taxon>
        <taxon>Spermatophyta</taxon>
        <taxon>Magnoliopsida</taxon>
        <taxon>eudicotyledons</taxon>
        <taxon>Gunneridae</taxon>
        <taxon>Pentapetalae</taxon>
        <taxon>rosids</taxon>
        <taxon>fabids</taxon>
        <taxon>Rosales</taxon>
        <taxon>Cannabaceae</taxon>
        <taxon>Trema</taxon>
    </lineage>
</organism>
<dbReference type="InterPro" id="IPR018200">
    <property type="entry name" value="USP_CS"/>
</dbReference>
<comment type="caution">
    <text evidence="11">The sequence shown here is derived from an EMBL/GenBank/DDBJ whole genome shotgun (WGS) entry which is preliminary data.</text>
</comment>
<accession>A0A2P5EPB3</accession>
<dbReference type="SUPFAM" id="SSF54001">
    <property type="entry name" value="Cysteine proteinases"/>
    <property type="match status" value="1"/>
</dbReference>